<name>C0EDC1_9FIRM</name>
<dbReference type="InterPro" id="IPR053158">
    <property type="entry name" value="CapK_Type1_Caps_Biosynth"/>
</dbReference>
<dbReference type="PANTHER" id="PTHR36932">
    <property type="entry name" value="CAPSULAR POLYSACCHARIDE BIOSYNTHESIS PROTEIN"/>
    <property type="match status" value="1"/>
</dbReference>
<reference evidence="2 3" key="2">
    <citation type="submission" date="2009-02" db="EMBL/GenBank/DDBJ databases">
        <title>Draft genome sequence of Clostridium methylpentosum (DSM 5476).</title>
        <authorList>
            <person name="Sudarsanam P."/>
            <person name="Ley R."/>
            <person name="Guruge J."/>
            <person name="Turnbaugh P.J."/>
            <person name="Mahowald M."/>
            <person name="Liep D."/>
            <person name="Gordon J."/>
        </authorList>
    </citation>
    <scope>NUCLEOTIDE SEQUENCE [LARGE SCALE GENOMIC DNA]</scope>
    <source>
        <strain evidence="2 3">DSM 5476</strain>
    </source>
</reference>
<dbReference type="HOGENOM" id="CLU_035301_4_1_9"/>
<dbReference type="AlphaFoldDB" id="C0EDC1"/>
<evidence type="ECO:0000259" key="1">
    <source>
        <dbReference type="Pfam" id="PF00501"/>
    </source>
</evidence>
<proteinExistence type="predicted"/>
<dbReference type="Proteomes" id="UP000003340">
    <property type="component" value="Unassembled WGS sequence"/>
</dbReference>
<dbReference type="Pfam" id="PF00501">
    <property type="entry name" value="AMP-binding"/>
    <property type="match status" value="1"/>
</dbReference>
<dbReference type="eggNOG" id="COG1541">
    <property type="taxonomic scope" value="Bacteria"/>
</dbReference>
<sequence>MKYIHLLRELYHLKKNERKTREQMQELQQKKLRKLLFYAWEHSAFYRRTFEKAGINKEQLADLALSEFPTIDKTVLMEHFDELVTLPDLKQSDLRRFDAQVQVDRKPYLGKYHVVHSSGSTGTPGYFVYDKAAWNSMLLGIVRGALWDMKMPQILKLLLGRPRIVYIAATDGRYGGAMAVGDGIDGIGGSQLYLDIKTPLAEWIEAIQKFRPNIVIGYPSAIKILGELVQKGDVKVSVSRVVSCGEPLGAGLRSFLEQAFRCPVINIYGASESLALGAETGTENGMLLFDDLNVIEVENGVMYLTCLYNFAQPLIRYQITDRLILREPVDSSPFTHAEILLGRSEELLWFEDGDGHRDFLHPLAVEGFCIQGLVDYQFQQTAPDTFEMLAEVPDTAKRPAVQSEMLRQMQGILREKQLDYVQFSVRFTDQILPNPKTGKKPLIRTSDSFEMEEAI</sequence>
<dbReference type="SUPFAM" id="SSF56801">
    <property type="entry name" value="Acetyl-CoA synthetase-like"/>
    <property type="match status" value="1"/>
</dbReference>
<evidence type="ECO:0000313" key="2">
    <source>
        <dbReference type="EMBL" id="EEG30507.1"/>
    </source>
</evidence>
<dbReference type="PANTHER" id="PTHR36932:SF1">
    <property type="entry name" value="CAPSULAR POLYSACCHARIDE BIOSYNTHESIS PROTEIN"/>
    <property type="match status" value="1"/>
</dbReference>
<accession>C0EDC1</accession>
<dbReference type="Gene3D" id="3.40.50.12780">
    <property type="entry name" value="N-terminal domain of ligase-like"/>
    <property type="match status" value="1"/>
</dbReference>
<evidence type="ECO:0000313" key="3">
    <source>
        <dbReference type="Proteomes" id="UP000003340"/>
    </source>
</evidence>
<dbReference type="STRING" id="537013.CLOSTMETH_01848"/>
<feature type="domain" description="AMP-dependent synthetase/ligase" evidence="1">
    <location>
        <begin position="187"/>
        <end position="277"/>
    </location>
</feature>
<reference evidence="2 3" key="1">
    <citation type="submission" date="2009-01" db="EMBL/GenBank/DDBJ databases">
        <authorList>
            <person name="Fulton L."/>
            <person name="Clifton S."/>
            <person name="Fulton B."/>
            <person name="Xu J."/>
            <person name="Minx P."/>
            <person name="Pepin K.H."/>
            <person name="Johnson M."/>
            <person name="Bhonagiri V."/>
            <person name="Nash W.E."/>
            <person name="Mardis E.R."/>
            <person name="Wilson R.K."/>
        </authorList>
    </citation>
    <scope>NUCLEOTIDE SEQUENCE [LARGE SCALE GENOMIC DNA]</scope>
    <source>
        <strain evidence="2 3">DSM 5476</strain>
    </source>
</reference>
<gene>
    <name evidence="2" type="ORF">CLOSTMETH_01848</name>
</gene>
<keyword evidence="3" id="KW-1185">Reference proteome</keyword>
<comment type="caution">
    <text evidence="2">The sequence shown here is derived from an EMBL/GenBank/DDBJ whole genome shotgun (WGS) entry which is preliminary data.</text>
</comment>
<organism evidence="2 3">
    <name type="scientific">[Clostridium] methylpentosum DSM 5476</name>
    <dbReference type="NCBI Taxonomy" id="537013"/>
    <lineage>
        <taxon>Bacteria</taxon>
        <taxon>Bacillati</taxon>
        <taxon>Bacillota</taxon>
        <taxon>Clostridia</taxon>
        <taxon>Eubacteriales</taxon>
        <taxon>Oscillospiraceae</taxon>
        <taxon>Oscillospiraceae incertae sedis</taxon>
    </lineage>
</organism>
<dbReference type="InterPro" id="IPR000873">
    <property type="entry name" value="AMP-dep_synth/lig_dom"/>
</dbReference>
<dbReference type="InterPro" id="IPR042099">
    <property type="entry name" value="ANL_N_sf"/>
</dbReference>
<dbReference type="EMBL" id="ACEC01000061">
    <property type="protein sequence ID" value="EEG30507.1"/>
    <property type="molecule type" value="Genomic_DNA"/>
</dbReference>
<protein>
    <recommendedName>
        <fullName evidence="1">AMP-dependent synthetase/ligase domain-containing protein</fullName>
    </recommendedName>
</protein>